<dbReference type="FunFam" id="1.10.510.10:FF:000021">
    <property type="entry name" value="Serine/threonine protein kinase"/>
    <property type="match status" value="1"/>
</dbReference>
<keyword evidence="3" id="KW-0808">Transferase</keyword>
<dbReference type="PROSITE" id="PS00108">
    <property type="entry name" value="PROTEIN_KINASE_ST"/>
    <property type="match status" value="1"/>
</dbReference>
<evidence type="ECO:0000256" key="8">
    <source>
        <dbReference type="SAM" id="MobiDB-lite"/>
    </source>
</evidence>
<evidence type="ECO:0000256" key="3">
    <source>
        <dbReference type="ARBA" id="ARBA00022679"/>
    </source>
</evidence>
<feature type="compositionally biased region" description="Gly residues" evidence="8">
    <location>
        <begin position="367"/>
        <end position="376"/>
    </location>
</feature>
<reference evidence="12" key="1">
    <citation type="submission" date="2013-08" db="EMBL/GenBank/DDBJ databases">
        <title>Genome sequencing of Arenimonas donghaensis.</title>
        <authorList>
            <person name="Chen F."/>
            <person name="Wang G."/>
        </authorList>
    </citation>
    <scope>NUCLEOTIDE SEQUENCE [LARGE SCALE GENOMIC DNA]</scope>
    <source>
        <strain evidence="12">HO3-R19</strain>
    </source>
</reference>
<keyword evidence="4 7" id="KW-0547">Nucleotide-binding</keyword>
<dbReference type="InterPro" id="IPR008271">
    <property type="entry name" value="Ser/Thr_kinase_AS"/>
</dbReference>
<feature type="non-terminal residue" evidence="11">
    <location>
        <position position="446"/>
    </location>
</feature>
<keyword evidence="9" id="KW-1133">Transmembrane helix</keyword>
<comment type="caution">
    <text evidence="11">The sequence shown here is derived from an EMBL/GenBank/DDBJ whole genome shotgun (WGS) entry which is preliminary data.</text>
</comment>
<dbReference type="CDD" id="cd14014">
    <property type="entry name" value="STKc_PknB_like"/>
    <property type="match status" value="1"/>
</dbReference>
<feature type="compositionally biased region" description="Polar residues" evidence="8">
    <location>
        <begin position="346"/>
        <end position="358"/>
    </location>
</feature>
<dbReference type="SUPFAM" id="SSF56112">
    <property type="entry name" value="Protein kinase-like (PK-like)"/>
    <property type="match status" value="1"/>
</dbReference>
<feature type="region of interest" description="Disordered" evidence="8">
    <location>
        <begin position="313"/>
        <end position="395"/>
    </location>
</feature>
<name>A0A087MHR0_9GAMM</name>
<dbReference type="Gene3D" id="1.10.510.10">
    <property type="entry name" value="Transferase(Phosphotransferase) domain 1"/>
    <property type="match status" value="1"/>
</dbReference>
<dbReference type="PANTHER" id="PTHR43289:SF6">
    <property type="entry name" value="SERINE_THREONINE-PROTEIN KINASE NEKL-3"/>
    <property type="match status" value="1"/>
</dbReference>
<keyword evidence="5" id="KW-0418">Kinase</keyword>
<dbReference type="Gene3D" id="3.30.200.20">
    <property type="entry name" value="Phosphorylase Kinase, domain 1"/>
    <property type="match status" value="1"/>
</dbReference>
<dbReference type="AlphaFoldDB" id="A0A087MHR0"/>
<evidence type="ECO:0000256" key="1">
    <source>
        <dbReference type="ARBA" id="ARBA00012513"/>
    </source>
</evidence>
<feature type="transmembrane region" description="Helical" evidence="9">
    <location>
        <begin position="401"/>
        <end position="420"/>
    </location>
</feature>
<accession>A0A087MHR0</accession>
<dbReference type="STRING" id="1121014.N788_13290"/>
<evidence type="ECO:0000256" key="2">
    <source>
        <dbReference type="ARBA" id="ARBA00022527"/>
    </source>
</evidence>
<gene>
    <name evidence="11" type="ORF">N788_13290</name>
</gene>
<sequence>MRSVIQVGDTVGPFTIVAKLGRGGMSTVYNAYETALDREVALKVLPIDLLEEPGFAERFEREARLIAKLEHPHIVPLYNYGIDDGVPWMALRLVRGGHLGERLERDAIGREAGLAYFTMVADALDHAHSLGVVHRDLKPQNVLLGEHGELYLADFGISRMLQGRTTITSTGAVLGTPQYMSPEQAQDSQVGPATDIYALGIMVYQWMTGVLPFDADTPYAVMYKHVNAPLALDPLEPFPERSREVLARALAKQSDQRWPSAGKFVEELAAALGVEEVPGQVLAAGKLPSSVAAAISARKLSRIPAAPTEFMASAPAATPPAGMRTPRPGPQTPRPGAAEPAAPTLVQATPSPEAPTTQGRAVPPAGPGAGGGGAGKGPIAPGELQFRPRTPPPKAKLDPRLLGIGAGAALLLLLVLLWALGGDDDAPPVDEAAVAAAEASAAEAAE</sequence>
<feature type="domain" description="Protein kinase" evidence="10">
    <location>
        <begin position="14"/>
        <end position="269"/>
    </location>
</feature>
<evidence type="ECO:0000256" key="6">
    <source>
        <dbReference type="ARBA" id="ARBA00022840"/>
    </source>
</evidence>
<dbReference type="InterPro" id="IPR017441">
    <property type="entry name" value="Protein_kinase_ATP_BS"/>
</dbReference>
<dbReference type="InterPro" id="IPR000719">
    <property type="entry name" value="Prot_kinase_dom"/>
</dbReference>
<dbReference type="GO" id="GO:0005524">
    <property type="term" value="F:ATP binding"/>
    <property type="evidence" value="ECO:0007669"/>
    <property type="project" value="UniProtKB-UniRule"/>
</dbReference>
<dbReference type="PANTHER" id="PTHR43289">
    <property type="entry name" value="MITOGEN-ACTIVATED PROTEIN KINASE KINASE KINASE 20-RELATED"/>
    <property type="match status" value="1"/>
</dbReference>
<dbReference type="OrthoDB" id="9801841at2"/>
<reference evidence="11 12" key="2">
    <citation type="journal article" date="2015" name="Stand. Genomic Sci.">
        <title>High quality draft genomic sequence of Arenimonas donghaensis DSM 18148(T).</title>
        <authorList>
            <person name="Chen F."/>
            <person name="Wang H."/>
            <person name="Cao Y."/>
            <person name="Li X."/>
            <person name="Wang G."/>
        </authorList>
    </citation>
    <scope>NUCLEOTIDE SEQUENCE [LARGE SCALE GENOMIC DNA]</scope>
    <source>
        <strain evidence="11 12">HO3-R19</strain>
    </source>
</reference>
<dbReference type="EC" id="2.7.11.1" evidence="1"/>
<evidence type="ECO:0000256" key="9">
    <source>
        <dbReference type="SAM" id="Phobius"/>
    </source>
</evidence>
<evidence type="ECO:0000256" key="7">
    <source>
        <dbReference type="PROSITE-ProRule" id="PRU10141"/>
    </source>
</evidence>
<dbReference type="EMBL" id="AVCJ01000017">
    <property type="protein sequence ID" value="KFL36413.1"/>
    <property type="molecule type" value="Genomic_DNA"/>
</dbReference>
<dbReference type="Pfam" id="PF00069">
    <property type="entry name" value="Pkinase"/>
    <property type="match status" value="1"/>
</dbReference>
<dbReference type="PROSITE" id="PS00107">
    <property type="entry name" value="PROTEIN_KINASE_ATP"/>
    <property type="match status" value="1"/>
</dbReference>
<dbReference type="SMART" id="SM00220">
    <property type="entry name" value="S_TKc"/>
    <property type="match status" value="1"/>
</dbReference>
<keyword evidence="6 7" id="KW-0067">ATP-binding</keyword>
<evidence type="ECO:0000313" key="11">
    <source>
        <dbReference type="EMBL" id="KFL36413.1"/>
    </source>
</evidence>
<keyword evidence="9" id="KW-0812">Transmembrane</keyword>
<keyword evidence="9" id="KW-0472">Membrane</keyword>
<dbReference type="InterPro" id="IPR011009">
    <property type="entry name" value="Kinase-like_dom_sf"/>
</dbReference>
<evidence type="ECO:0000313" key="12">
    <source>
        <dbReference type="Proteomes" id="UP000029085"/>
    </source>
</evidence>
<dbReference type="GO" id="GO:0004674">
    <property type="term" value="F:protein serine/threonine kinase activity"/>
    <property type="evidence" value="ECO:0007669"/>
    <property type="project" value="UniProtKB-KW"/>
</dbReference>
<organism evidence="11 12">
    <name type="scientific">Arenimonas donghaensis DSM 18148 = HO3-R19</name>
    <dbReference type="NCBI Taxonomy" id="1121014"/>
    <lineage>
        <taxon>Bacteria</taxon>
        <taxon>Pseudomonadati</taxon>
        <taxon>Pseudomonadota</taxon>
        <taxon>Gammaproteobacteria</taxon>
        <taxon>Lysobacterales</taxon>
        <taxon>Lysobacteraceae</taxon>
        <taxon>Arenimonas</taxon>
    </lineage>
</organism>
<evidence type="ECO:0000259" key="10">
    <source>
        <dbReference type="PROSITE" id="PS50011"/>
    </source>
</evidence>
<feature type="binding site" evidence="7">
    <location>
        <position position="43"/>
    </location>
    <ligand>
        <name>ATP</name>
        <dbReference type="ChEBI" id="CHEBI:30616"/>
    </ligand>
</feature>
<evidence type="ECO:0000256" key="5">
    <source>
        <dbReference type="ARBA" id="ARBA00022777"/>
    </source>
</evidence>
<keyword evidence="12" id="KW-1185">Reference proteome</keyword>
<protein>
    <recommendedName>
        <fullName evidence="1">non-specific serine/threonine protein kinase</fullName>
        <ecNumber evidence="1">2.7.11.1</ecNumber>
    </recommendedName>
</protein>
<proteinExistence type="predicted"/>
<dbReference type="Proteomes" id="UP000029085">
    <property type="component" value="Unassembled WGS sequence"/>
</dbReference>
<keyword evidence="2" id="KW-0723">Serine/threonine-protein kinase</keyword>
<evidence type="ECO:0000256" key="4">
    <source>
        <dbReference type="ARBA" id="ARBA00022741"/>
    </source>
</evidence>
<dbReference type="PROSITE" id="PS50011">
    <property type="entry name" value="PROTEIN_KINASE_DOM"/>
    <property type="match status" value="1"/>
</dbReference>
<dbReference type="RefSeq" id="WP_152560439.1">
    <property type="nucleotide sequence ID" value="NZ_AVCJ01000017.1"/>
</dbReference>